<organism evidence="1">
    <name type="scientific">Octopus bimaculoides</name>
    <name type="common">California two-spotted octopus</name>
    <dbReference type="NCBI Taxonomy" id="37653"/>
    <lineage>
        <taxon>Eukaryota</taxon>
        <taxon>Metazoa</taxon>
        <taxon>Spiralia</taxon>
        <taxon>Lophotrochozoa</taxon>
        <taxon>Mollusca</taxon>
        <taxon>Cephalopoda</taxon>
        <taxon>Coleoidea</taxon>
        <taxon>Octopodiformes</taxon>
        <taxon>Octopoda</taxon>
        <taxon>Incirrata</taxon>
        <taxon>Octopodidae</taxon>
        <taxon>Octopus</taxon>
    </lineage>
</organism>
<accession>A0A0L8HSM6</accession>
<evidence type="ECO:0000313" key="1">
    <source>
        <dbReference type="EMBL" id="KOF92204.1"/>
    </source>
</evidence>
<proteinExistence type="predicted"/>
<gene>
    <name evidence="1" type="ORF">OCBIM_22007060mg</name>
</gene>
<name>A0A0L8HSM6_OCTBM</name>
<dbReference type="EMBL" id="KQ417373">
    <property type="protein sequence ID" value="KOF92204.1"/>
    <property type="molecule type" value="Genomic_DNA"/>
</dbReference>
<dbReference type="AlphaFoldDB" id="A0A0L8HSM6"/>
<protein>
    <submittedName>
        <fullName evidence="1">Uncharacterized protein</fullName>
    </submittedName>
</protein>
<reference evidence="1" key="1">
    <citation type="submission" date="2015-07" db="EMBL/GenBank/DDBJ databases">
        <title>MeaNS - Measles Nucleotide Surveillance Program.</title>
        <authorList>
            <person name="Tran T."/>
            <person name="Druce J."/>
        </authorList>
    </citation>
    <scope>NUCLEOTIDE SEQUENCE</scope>
    <source>
        <strain evidence="1">UCB-OBI-ISO-001</strain>
        <tissue evidence="1">Gonad</tissue>
    </source>
</reference>
<sequence length="53" mass="6130">MSVRAIHVEIWPVNCTLLVCCLETVNIPYRFQRRTDFSLSLMLCSKFSSPNPI</sequence>